<evidence type="ECO:0000313" key="15">
    <source>
        <dbReference type="EMBL" id="MEQ2578845.1"/>
    </source>
</evidence>
<evidence type="ECO:0000256" key="3">
    <source>
        <dbReference type="ARBA" id="ARBA00012438"/>
    </source>
</evidence>
<evidence type="ECO:0000256" key="12">
    <source>
        <dbReference type="ARBA" id="ARBA00023136"/>
    </source>
</evidence>
<dbReference type="SUPFAM" id="SSF55874">
    <property type="entry name" value="ATPase domain of HSP90 chaperone/DNA topoisomerase II/histidine kinase"/>
    <property type="match status" value="1"/>
</dbReference>
<gene>
    <name evidence="15" type="ORF">WMO62_08330</name>
</gene>
<dbReference type="Gene3D" id="1.20.120.620">
    <property type="entry name" value="Backbone structure of the membrane domain of e. Coli histidine kinase receptor kdpd"/>
    <property type="match status" value="1"/>
</dbReference>
<dbReference type="Gene3D" id="3.30.565.10">
    <property type="entry name" value="Histidine kinase-like ATPase, C-terminal domain"/>
    <property type="match status" value="1"/>
</dbReference>
<evidence type="ECO:0000256" key="1">
    <source>
        <dbReference type="ARBA" id="ARBA00000085"/>
    </source>
</evidence>
<evidence type="ECO:0000256" key="2">
    <source>
        <dbReference type="ARBA" id="ARBA00004141"/>
    </source>
</evidence>
<keyword evidence="4" id="KW-0597">Phosphoprotein</keyword>
<dbReference type="RefSeq" id="WP_117497022.1">
    <property type="nucleotide sequence ID" value="NZ_JBBMFC010000012.1"/>
</dbReference>
<dbReference type="PRINTS" id="PR00344">
    <property type="entry name" value="BCTRLSENSOR"/>
</dbReference>
<dbReference type="EMBL" id="JBBMFC010000012">
    <property type="protein sequence ID" value="MEQ2578845.1"/>
    <property type="molecule type" value="Genomic_DNA"/>
</dbReference>
<dbReference type="PANTHER" id="PTHR45569">
    <property type="entry name" value="SENSOR PROTEIN KDPD"/>
    <property type="match status" value="1"/>
</dbReference>
<dbReference type="Proteomes" id="UP001470288">
    <property type="component" value="Unassembled WGS sequence"/>
</dbReference>
<feature type="domain" description="Histidine kinase" evidence="14">
    <location>
        <begin position="131"/>
        <end position="348"/>
    </location>
</feature>
<dbReference type="EC" id="2.7.13.3" evidence="3"/>
<dbReference type="InterPro" id="IPR036097">
    <property type="entry name" value="HisK_dim/P_sf"/>
</dbReference>
<dbReference type="Pfam" id="PF00512">
    <property type="entry name" value="HisKA"/>
    <property type="match status" value="1"/>
</dbReference>
<feature type="transmembrane region" description="Helical" evidence="13">
    <location>
        <begin position="36"/>
        <end position="53"/>
    </location>
</feature>
<comment type="caution">
    <text evidence="15">The sequence shown here is derived from an EMBL/GenBank/DDBJ whole genome shotgun (WGS) entry which is preliminary data.</text>
</comment>
<comment type="subcellular location">
    <subcellularLocation>
        <location evidence="2">Membrane</location>
        <topology evidence="2">Multi-pass membrane protein</topology>
    </subcellularLocation>
</comment>
<dbReference type="CDD" id="cd00082">
    <property type="entry name" value="HisKA"/>
    <property type="match status" value="1"/>
</dbReference>
<proteinExistence type="predicted"/>
<accession>A0ABV1I376</accession>
<dbReference type="SMART" id="SM00388">
    <property type="entry name" value="HisKA"/>
    <property type="match status" value="1"/>
</dbReference>
<evidence type="ECO:0000256" key="11">
    <source>
        <dbReference type="ARBA" id="ARBA00023012"/>
    </source>
</evidence>
<dbReference type="Pfam" id="PF13493">
    <property type="entry name" value="DUF4118"/>
    <property type="match status" value="1"/>
</dbReference>
<dbReference type="InterPro" id="IPR036890">
    <property type="entry name" value="HATPase_C_sf"/>
</dbReference>
<evidence type="ECO:0000313" key="16">
    <source>
        <dbReference type="Proteomes" id="UP001470288"/>
    </source>
</evidence>
<keyword evidence="7" id="KW-0547">Nucleotide-binding</keyword>
<feature type="transmembrane region" description="Helical" evidence="13">
    <location>
        <begin position="12"/>
        <end position="30"/>
    </location>
</feature>
<comment type="catalytic activity">
    <reaction evidence="1">
        <text>ATP + protein L-histidine = ADP + protein N-phospho-L-histidine.</text>
        <dbReference type="EC" id="2.7.13.3"/>
    </reaction>
</comment>
<evidence type="ECO:0000256" key="8">
    <source>
        <dbReference type="ARBA" id="ARBA00022777"/>
    </source>
</evidence>
<keyword evidence="16" id="KW-1185">Reference proteome</keyword>
<dbReference type="InterPro" id="IPR003594">
    <property type="entry name" value="HATPase_dom"/>
</dbReference>
<evidence type="ECO:0000256" key="13">
    <source>
        <dbReference type="SAM" id="Phobius"/>
    </source>
</evidence>
<dbReference type="InterPro" id="IPR052023">
    <property type="entry name" value="Histidine_kinase_KdpD"/>
</dbReference>
<organism evidence="15 16">
    <name type="scientific">Hominiventricola aquisgranensis</name>
    <dbReference type="NCBI Taxonomy" id="3133164"/>
    <lineage>
        <taxon>Bacteria</taxon>
        <taxon>Bacillati</taxon>
        <taxon>Bacillota</taxon>
        <taxon>Clostridia</taxon>
        <taxon>Lachnospirales</taxon>
        <taxon>Lachnospiraceae</taxon>
        <taxon>Hominiventricola</taxon>
    </lineage>
</organism>
<dbReference type="SUPFAM" id="SSF47384">
    <property type="entry name" value="Homodimeric domain of signal transducing histidine kinase"/>
    <property type="match status" value="1"/>
</dbReference>
<evidence type="ECO:0000259" key="14">
    <source>
        <dbReference type="PROSITE" id="PS50109"/>
    </source>
</evidence>
<protein>
    <recommendedName>
        <fullName evidence="3">histidine kinase</fullName>
        <ecNumber evidence="3">2.7.13.3</ecNumber>
    </recommendedName>
</protein>
<evidence type="ECO:0000256" key="4">
    <source>
        <dbReference type="ARBA" id="ARBA00022553"/>
    </source>
</evidence>
<keyword evidence="8" id="KW-0418">Kinase</keyword>
<keyword evidence="9" id="KW-0067">ATP-binding</keyword>
<reference evidence="15 16" key="1">
    <citation type="submission" date="2024-03" db="EMBL/GenBank/DDBJ databases">
        <title>Human intestinal bacterial collection.</title>
        <authorList>
            <person name="Pauvert C."/>
            <person name="Hitch T.C.A."/>
            <person name="Clavel T."/>
        </authorList>
    </citation>
    <scope>NUCLEOTIDE SEQUENCE [LARGE SCALE GENOMIC DNA]</scope>
    <source>
        <strain evidence="15 16">CLA-AA-H78B</strain>
    </source>
</reference>
<evidence type="ECO:0000256" key="6">
    <source>
        <dbReference type="ARBA" id="ARBA00022692"/>
    </source>
</evidence>
<dbReference type="InterPro" id="IPR004358">
    <property type="entry name" value="Sig_transdc_His_kin-like_C"/>
</dbReference>
<evidence type="ECO:0000256" key="9">
    <source>
        <dbReference type="ARBA" id="ARBA00022840"/>
    </source>
</evidence>
<evidence type="ECO:0000256" key="5">
    <source>
        <dbReference type="ARBA" id="ARBA00022679"/>
    </source>
</evidence>
<dbReference type="Gene3D" id="1.10.287.130">
    <property type="match status" value="1"/>
</dbReference>
<dbReference type="InterPro" id="IPR003661">
    <property type="entry name" value="HisK_dim/P_dom"/>
</dbReference>
<dbReference type="SMART" id="SM00387">
    <property type="entry name" value="HATPase_c"/>
    <property type="match status" value="1"/>
</dbReference>
<evidence type="ECO:0000256" key="7">
    <source>
        <dbReference type="ARBA" id="ARBA00022741"/>
    </source>
</evidence>
<dbReference type="Pfam" id="PF02518">
    <property type="entry name" value="HATPase_c"/>
    <property type="match status" value="1"/>
</dbReference>
<keyword evidence="11" id="KW-0902">Two-component regulatory system</keyword>
<evidence type="ECO:0000256" key="10">
    <source>
        <dbReference type="ARBA" id="ARBA00022989"/>
    </source>
</evidence>
<feature type="transmembrane region" description="Helical" evidence="13">
    <location>
        <begin position="60"/>
        <end position="79"/>
    </location>
</feature>
<keyword evidence="10 13" id="KW-1133">Transmembrane helix</keyword>
<dbReference type="PANTHER" id="PTHR45569:SF1">
    <property type="entry name" value="SENSOR PROTEIN KDPD"/>
    <property type="match status" value="1"/>
</dbReference>
<sequence>MKEKHTRIGNMAITAAILAATSGLSYLLHRVSNSDFHVPMLFVLAVLFISLLTDGYVYGIIASMAAVIGVNYIFTYPYFALNFTITGYPMTFLTMLAVSICVSALTTRIKKQEQIRLEVEKEKTRANLLRAISHDIRTPLTSIVGSASGILENQKVLTQEREMELVQDIKDEAQWLIRIVENLLSVTRINGENARINTEDEVVEEIISSAVIKFNKRFPEASVEVKMPEEFLMVAMDGVLIEQVLVNLLENAVLHGKTYTKIWIIVTHTPGRVEIAVEDDGQGIKESVLPVMFEGKISSDEEESDSKRNMGIGLSVCHSIVKAHKGGMHAENRAEGGARISFWLPMNEEDTDGY</sequence>
<dbReference type="InterPro" id="IPR005467">
    <property type="entry name" value="His_kinase_dom"/>
</dbReference>
<keyword evidence="12 13" id="KW-0472">Membrane</keyword>
<dbReference type="InterPro" id="IPR025201">
    <property type="entry name" value="KdpD_TM"/>
</dbReference>
<name>A0ABV1I376_9FIRM</name>
<dbReference type="PROSITE" id="PS50109">
    <property type="entry name" value="HIS_KIN"/>
    <property type="match status" value="1"/>
</dbReference>
<dbReference type="InterPro" id="IPR038318">
    <property type="entry name" value="KdpD_sf"/>
</dbReference>
<keyword evidence="6 13" id="KW-0812">Transmembrane</keyword>
<keyword evidence="5" id="KW-0808">Transferase</keyword>